<dbReference type="PRINTS" id="PR00834">
    <property type="entry name" value="PROTEASES2C"/>
</dbReference>
<feature type="compositionally biased region" description="Pro residues" evidence="4">
    <location>
        <begin position="179"/>
        <end position="197"/>
    </location>
</feature>
<keyword evidence="5" id="KW-0472">Membrane</keyword>
<dbReference type="SUPFAM" id="SSF50156">
    <property type="entry name" value="PDZ domain-like"/>
    <property type="match status" value="1"/>
</dbReference>
<feature type="region of interest" description="Disordered" evidence="4">
    <location>
        <begin position="1"/>
        <end position="218"/>
    </location>
</feature>
<comment type="caution">
    <text evidence="7">The sequence shown here is derived from an EMBL/GenBank/DDBJ whole genome shotgun (WGS) entry which is preliminary data.</text>
</comment>
<dbReference type="InterPro" id="IPR036034">
    <property type="entry name" value="PDZ_sf"/>
</dbReference>
<dbReference type="RefSeq" id="WP_252806305.1">
    <property type="nucleotide sequence ID" value="NZ_BAAABM010000056.1"/>
</dbReference>
<keyword evidence="8" id="KW-1185">Reference proteome</keyword>
<dbReference type="InterPro" id="IPR001478">
    <property type="entry name" value="PDZ"/>
</dbReference>
<dbReference type="Proteomes" id="UP001501822">
    <property type="component" value="Unassembled WGS sequence"/>
</dbReference>
<dbReference type="InterPro" id="IPR009003">
    <property type="entry name" value="Peptidase_S1_PA"/>
</dbReference>
<gene>
    <name evidence="7" type="ORF">GCM10010151_61540</name>
</gene>
<feature type="compositionally biased region" description="Basic and acidic residues" evidence="4">
    <location>
        <begin position="14"/>
        <end position="25"/>
    </location>
</feature>
<evidence type="ECO:0000256" key="1">
    <source>
        <dbReference type="ARBA" id="ARBA00010541"/>
    </source>
</evidence>
<feature type="compositionally biased region" description="Gly residues" evidence="4">
    <location>
        <begin position="88"/>
        <end position="119"/>
    </location>
</feature>
<keyword evidence="2" id="KW-0645">Protease</keyword>
<dbReference type="PROSITE" id="PS50106">
    <property type="entry name" value="PDZ"/>
    <property type="match status" value="1"/>
</dbReference>
<protein>
    <recommendedName>
        <fullName evidence="6">PDZ domain-containing protein</fullName>
    </recommendedName>
</protein>
<evidence type="ECO:0000313" key="8">
    <source>
        <dbReference type="Proteomes" id="UP001501822"/>
    </source>
</evidence>
<sequence>MTDDSRAPGGSAPDDGRVRGPHAGDEDGTLSLTDQLLVSGPPRYEGMAPPDPGASSYGEEGRSYGSAAVPGQGGPVTPPERNGRPGYEQGGPGYEQGGPGYPGQGGSGFAGSGGAGGSAGFDQGRPGQGVQGQGVQGQGGQGGAAGYEQSGPGYAGEGRPAYTGQGAAGPGYAGGPGEQGPPRPIFTPHDQPQPSPVPYAWGTPPGGPGGTAPNWAPVPAARPGERSGPVMGVFVAVAVMVALIAGALGAGIGVVATRDNGPKAVDLGGGSSTGAKNRAPGSVAGIAGRVVPSVVMIKVANATEGGAGTGFIVNGGYIVTNNHVVAPAAQGGTMQVVFNDGKTTSASIVGRDPNSDIAVIKPTTLDGRPALLLGDSAGLAVGDPVIAIGSPLGLAGTVTTGIVSALNRPVTTSGEGGEAAYISAVQTDAAINPGNSGGPLVDSQGRVIGVNSAIATLGGQSLGGEKQQSGSIGLGFAIPSNQVKRVAEQLIKGGKVTHPIIGACMDMSYQGSGARIATSNSATQCKGGAITPGGPAEKAGLKAGDVITSFAGKSIGGADELIVAIRSKSPGDTVPVVYTRGGQSRTVQLTLAAGN</sequence>
<dbReference type="Gene3D" id="2.30.42.10">
    <property type="match status" value="1"/>
</dbReference>
<dbReference type="Pfam" id="PF13180">
    <property type="entry name" value="PDZ_2"/>
    <property type="match status" value="1"/>
</dbReference>
<evidence type="ECO:0000256" key="4">
    <source>
        <dbReference type="SAM" id="MobiDB-lite"/>
    </source>
</evidence>
<feature type="compositionally biased region" description="Low complexity" evidence="4">
    <location>
        <begin position="53"/>
        <end position="67"/>
    </location>
</feature>
<dbReference type="SUPFAM" id="SSF50494">
    <property type="entry name" value="Trypsin-like serine proteases"/>
    <property type="match status" value="1"/>
</dbReference>
<keyword evidence="3" id="KW-0378">Hydrolase</keyword>
<evidence type="ECO:0000256" key="3">
    <source>
        <dbReference type="ARBA" id="ARBA00022801"/>
    </source>
</evidence>
<feature type="compositionally biased region" description="Gly residues" evidence="4">
    <location>
        <begin position="166"/>
        <end position="178"/>
    </location>
</feature>
<dbReference type="SMART" id="SM00228">
    <property type="entry name" value="PDZ"/>
    <property type="match status" value="1"/>
</dbReference>
<dbReference type="InterPro" id="IPR001940">
    <property type="entry name" value="Peptidase_S1C"/>
</dbReference>
<name>A0ABN0XFY6_9ACTN</name>
<evidence type="ECO:0000256" key="5">
    <source>
        <dbReference type="SAM" id="Phobius"/>
    </source>
</evidence>
<keyword evidence="5" id="KW-1133">Transmembrane helix</keyword>
<dbReference type="InterPro" id="IPR051201">
    <property type="entry name" value="Chloro_Bact_Ser_Proteases"/>
</dbReference>
<feature type="compositionally biased region" description="Gly residues" evidence="4">
    <location>
        <begin position="126"/>
        <end position="145"/>
    </location>
</feature>
<dbReference type="Gene3D" id="2.40.10.10">
    <property type="entry name" value="Trypsin-like serine proteases"/>
    <property type="match status" value="2"/>
</dbReference>
<reference evidence="7 8" key="1">
    <citation type="journal article" date="2019" name="Int. J. Syst. Evol. Microbiol.">
        <title>The Global Catalogue of Microorganisms (GCM) 10K type strain sequencing project: providing services to taxonomists for standard genome sequencing and annotation.</title>
        <authorList>
            <consortium name="The Broad Institute Genomics Platform"/>
            <consortium name="The Broad Institute Genome Sequencing Center for Infectious Disease"/>
            <person name="Wu L."/>
            <person name="Ma J."/>
        </authorList>
    </citation>
    <scope>NUCLEOTIDE SEQUENCE [LARGE SCALE GENOMIC DNA]</scope>
    <source>
        <strain evidence="7 8">JCM 3146</strain>
    </source>
</reference>
<proteinExistence type="inferred from homology"/>
<evidence type="ECO:0000313" key="7">
    <source>
        <dbReference type="EMBL" id="GAA0363159.1"/>
    </source>
</evidence>
<accession>A0ABN0XFY6</accession>
<comment type="similarity">
    <text evidence="1">Belongs to the peptidase S1C family.</text>
</comment>
<dbReference type="Pfam" id="PF13365">
    <property type="entry name" value="Trypsin_2"/>
    <property type="match status" value="1"/>
</dbReference>
<keyword evidence="5" id="KW-0812">Transmembrane</keyword>
<dbReference type="InterPro" id="IPR043504">
    <property type="entry name" value="Peptidase_S1_PA_chymotrypsin"/>
</dbReference>
<dbReference type="EMBL" id="BAAABM010000056">
    <property type="protein sequence ID" value="GAA0363159.1"/>
    <property type="molecule type" value="Genomic_DNA"/>
</dbReference>
<evidence type="ECO:0000259" key="6">
    <source>
        <dbReference type="PROSITE" id="PS50106"/>
    </source>
</evidence>
<dbReference type="PANTHER" id="PTHR43343">
    <property type="entry name" value="PEPTIDASE S12"/>
    <property type="match status" value="1"/>
</dbReference>
<dbReference type="PANTHER" id="PTHR43343:SF3">
    <property type="entry name" value="PROTEASE DO-LIKE 8, CHLOROPLASTIC"/>
    <property type="match status" value="1"/>
</dbReference>
<evidence type="ECO:0000256" key="2">
    <source>
        <dbReference type="ARBA" id="ARBA00022670"/>
    </source>
</evidence>
<organism evidence="7 8">
    <name type="scientific">Actinoallomurus spadix</name>
    <dbReference type="NCBI Taxonomy" id="79912"/>
    <lineage>
        <taxon>Bacteria</taxon>
        <taxon>Bacillati</taxon>
        <taxon>Actinomycetota</taxon>
        <taxon>Actinomycetes</taxon>
        <taxon>Streptosporangiales</taxon>
        <taxon>Thermomonosporaceae</taxon>
        <taxon>Actinoallomurus</taxon>
    </lineage>
</organism>
<feature type="domain" description="PDZ" evidence="6">
    <location>
        <begin position="530"/>
        <end position="582"/>
    </location>
</feature>
<feature type="transmembrane region" description="Helical" evidence="5">
    <location>
        <begin position="230"/>
        <end position="256"/>
    </location>
</feature>